<keyword evidence="2" id="KW-1185">Reference proteome</keyword>
<dbReference type="EMBL" id="LSSL01003314">
    <property type="protein sequence ID" value="OLY80613.1"/>
    <property type="molecule type" value="Genomic_DNA"/>
</dbReference>
<dbReference type="Proteomes" id="UP000187455">
    <property type="component" value="Unassembled WGS sequence"/>
</dbReference>
<evidence type="ECO:0000313" key="2">
    <source>
        <dbReference type="Proteomes" id="UP000187455"/>
    </source>
</evidence>
<gene>
    <name evidence="1" type="ORF">AYI68_g5284</name>
</gene>
<reference evidence="1 2" key="1">
    <citation type="journal article" date="2016" name="Mol. Biol. Evol.">
        <title>Genome-Wide Survey of Gut Fungi (Harpellales) Reveals the First Horizontally Transferred Ubiquitin Gene from a Mosquito Host.</title>
        <authorList>
            <person name="Wang Y."/>
            <person name="White M.M."/>
            <person name="Kvist S."/>
            <person name="Moncalvo J.M."/>
        </authorList>
    </citation>
    <scope>NUCLEOTIDE SEQUENCE [LARGE SCALE GENOMIC DNA]</scope>
    <source>
        <strain evidence="1 2">ALG-7-W6</strain>
    </source>
</reference>
<protein>
    <submittedName>
        <fullName evidence="1">Uncharacterized protein</fullName>
    </submittedName>
</protein>
<organism evidence="1 2">
    <name type="scientific">Smittium mucronatum</name>
    <dbReference type="NCBI Taxonomy" id="133383"/>
    <lineage>
        <taxon>Eukaryota</taxon>
        <taxon>Fungi</taxon>
        <taxon>Fungi incertae sedis</taxon>
        <taxon>Zoopagomycota</taxon>
        <taxon>Kickxellomycotina</taxon>
        <taxon>Harpellomycetes</taxon>
        <taxon>Harpellales</taxon>
        <taxon>Legeriomycetaceae</taxon>
        <taxon>Smittium</taxon>
    </lineage>
</organism>
<sequence>MGLTSKDIPSLNPENVNKLLIASPELVGSISMSKISLLDKSSPKLKFCMDGATPESWRLSIFDSTPPCLKKLRGFDTCESRFE</sequence>
<evidence type="ECO:0000313" key="1">
    <source>
        <dbReference type="EMBL" id="OLY80613.1"/>
    </source>
</evidence>
<comment type="caution">
    <text evidence="1">The sequence shown here is derived from an EMBL/GenBank/DDBJ whole genome shotgun (WGS) entry which is preliminary data.</text>
</comment>
<accession>A0A1R0GUP7</accession>
<proteinExistence type="predicted"/>
<dbReference type="AlphaFoldDB" id="A0A1R0GUP7"/>
<name>A0A1R0GUP7_9FUNG</name>